<feature type="transmembrane region" description="Helical" evidence="1">
    <location>
        <begin position="184"/>
        <end position="203"/>
    </location>
</feature>
<keyword evidence="1" id="KW-1133">Transmembrane helix</keyword>
<evidence type="ECO:0000256" key="1">
    <source>
        <dbReference type="SAM" id="Phobius"/>
    </source>
</evidence>
<keyword evidence="1" id="KW-0812">Transmembrane</keyword>
<dbReference type="InterPro" id="IPR025640">
    <property type="entry name" value="GYF_2"/>
</dbReference>
<name>A0A3B1AP90_9ZZZZ</name>
<feature type="transmembrane region" description="Helical" evidence="1">
    <location>
        <begin position="134"/>
        <end position="151"/>
    </location>
</feature>
<organism evidence="3">
    <name type="scientific">hydrothermal vent metagenome</name>
    <dbReference type="NCBI Taxonomy" id="652676"/>
    <lineage>
        <taxon>unclassified sequences</taxon>
        <taxon>metagenomes</taxon>
        <taxon>ecological metagenomes</taxon>
    </lineage>
</organism>
<dbReference type="Pfam" id="PF14237">
    <property type="entry name" value="GYF_2"/>
    <property type="match status" value="1"/>
</dbReference>
<keyword evidence="1" id="KW-0472">Membrane</keyword>
<feature type="transmembrane region" description="Helical" evidence="1">
    <location>
        <begin position="106"/>
        <end position="128"/>
    </location>
</feature>
<evidence type="ECO:0000259" key="2">
    <source>
        <dbReference type="Pfam" id="PF14237"/>
    </source>
</evidence>
<sequence length="311" mass="35120">MAEQRWWYSKNGQHIGPETLEALHKLANTGILQRTTLVWCDGMDEWLEAQHVKEFNTVFKEPPPLPNDFKPVSKIFNGLADNDNEKIKLQLSADVRNKYIATLFKAYYITGIALGILAGIILIIIIVVNTEIRTIFFIVMPFLGGSIGLNITNKIQRIRFKDKSDELIQVLYNDHIKKKNIQDIISSITGSIVVVFIIGVFIFSEQARYKTINLYKEITSSTKCVLVSSSAHEDAFFIKKQSDYGYTVKAKVKNTGDAGQLSLVAKLITSEGSFSQKQKFHLKAGETIDLAFQFSEPTVNATNVRYKLKCK</sequence>
<feature type="domain" description="GYF" evidence="2">
    <location>
        <begin position="6"/>
        <end position="55"/>
    </location>
</feature>
<dbReference type="EMBL" id="UOFS01000049">
    <property type="protein sequence ID" value="VAX01684.1"/>
    <property type="molecule type" value="Genomic_DNA"/>
</dbReference>
<proteinExistence type="predicted"/>
<evidence type="ECO:0000313" key="3">
    <source>
        <dbReference type="EMBL" id="VAX01684.1"/>
    </source>
</evidence>
<dbReference type="AlphaFoldDB" id="A0A3B1AP90"/>
<gene>
    <name evidence="3" type="ORF">MNBD_GAMMA22-2080</name>
</gene>
<accession>A0A3B1AP90</accession>
<protein>
    <recommendedName>
        <fullName evidence="2">GYF domain-containing protein</fullName>
    </recommendedName>
</protein>
<reference evidence="3" key="1">
    <citation type="submission" date="2018-06" db="EMBL/GenBank/DDBJ databases">
        <authorList>
            <person name="Zhirakovskaya E."/>
        </authorList>
    </citation>
    <scope>NUCLEOTIDE SEQUENCE</scope>
</reference>